<dbReference type="EMBL" id="QGTD01000017">
    <property type="protein sequence ID" value="PWU67340.1"/>
    <property type="molecule type" value="Genomic_DNA"/>
</dbReference>
<dbReference type="InterPro" id="IPR011006">
    <property type="entry name" value="CheY-like_superfamily"/>
</dbReference>
<evidence type="ECO:0000256" key="3">
    <source>
        <dbReference type="ARBA" id="ARBA00023163"/>
    </source>
</evidence>
<dbReference type="AlphaFoldDB" id="A0A317KX97"/>
<dbReference type="Proteomes" id="UP000245624">
    <property type="component" value="Unassembled WGS sequence"/>
</dbReference>
<dbReference type="PROSITE" id="PS00041">
    <property type="entry name" value="HTH_ARAC_FAMILY_1"/>
    <property type="match status" value="1"/>
</dbReference>
<sequence length="506" mass="57949">MVKVVIFDDEILVLDAVQDLIDWARWELTLVGTATNGIDALELIEDHQPDIILTDIRMPGLDGLTLIEKISKIVPSTYCIIMSGFNEIEYYKKAIQLDVIDYLEKPITIERIENCLDKAMKKIQANNELKDLKQKWHDSQSLITAKKVIDILNQDMLTEDQWYEVVGMKASEITGVTVGVCQPNGSFDIEKALMSSRKILDIKTLLVTEGKKTIIIWIQSGDKNQLSDFLAGLTELNVLIGIGATYRHPKDIRRSYVEAQDALKMGGFVKETGIIAFNELDFNHRLSDTLTTLERSIIFSIRSANSESISTLVEKFLNDIKHNNLSPDVMKQECLRLIYLGLEVVKETGVEYTWKKDNYIPHVELEKLNSLDAIEKWLKCHFMEMLDWMKVLRSKQKHISVQKACAYIDKNFSKDISLEEVASIVQMNPSYFSILFKEEVGLTYIKYITKIRIEKAKVMLKEGKSVAEVSEEVGYFNHRYFSELFKKMTGLTPGQFKKQPSSTFII</sequence>
<feature type="modified residue" description="4-aspartylphosphate" evidence="4">
    <location>
        <position position="55"/>
    </location>
</feature>
<dbReference type="PRINTS" id="PR00032">
    <property type="entry name" value="HTHARAC"/>
</dbReference>
<dbReference type="GO" id="GO:0043565">
    <property type="term" value="F:sequence-specific DNA binding"/>
    <property type="evidence" value="ECO:0007669"/>
    <property type="project" value="InterPro"/>
</dbReference>
<name>A0A317KX97_9BACI</name>
<keyword evidence="4" id="KW-0597">Phosphoprotein</keyword>
<evidence type="ECO:0000313" key="7">
    <source>
        <dbReference type="EMBL" id="PWU67340.1"/>
    </source>
</evidence>
<evidence type="ECO:0000259" key="5">
    <source>
        <dbReference type="PROSITE" id="PS01124"/>
    </source>
</evidence>
<dbReference type="InterPro" id="IPR020449">
    <property type="entry name" value="Tscrpt_reg_AraC-type_HTH"/>
</dbReference>
<dbReference type="SUPFAM" id="SSF52172">
    <property type="entry name" value="CheY-like"/>
    <property type="match status" value="1"/>
</dbReference>
<reference evidence="7 8" key="1">
    <citation type="submission" date="2018-05" db="EMBL/GenBank/DDBJ databases">
        <title>Genomic analysis of Gracilibacillus dipsosauri DD1 reveals novel features of a salt-tolerant amylase.</title>
        <authorList>
            <person name="Deutch C.E."/>
            <person name="Yang S."/>
        </authorList>
    </citation>
    <scope>NUCLEOTIDE SEQUENCE [LARGE SCALE GENOMIC DNA]</scope>
    <source>
        <strain evidence="7 8">DD1</strain>
    </source>
</reference>
<dbReference type="Pfam" id="PF17853">
    <property type="entry name" value="GGDEF_2"/>
    <property type="match status" value="1"/>
</dbReference>
<dbReference type="SUPFAM" id="SSF46689">
    <property type="entry name" value="Homeodomain-like"/>
    <property type="match status" value="2"/>
</dbReference>
<dbReference type="Pfam" id="PF00072">
    <property type="entry name" value="Response_reg"/>
    <property type="match status" value="1"/>
</dbReference>
<proteinExistence type="predicted"/>
<keyword evidence="8" id="KW-1185">Reference proteome</keyword>
<dbReference type="PANTHER" id="PTHR43280">
    <property type="entry name" value="ARAC-FAMILY TRANSCRIPTIONAL REGULATOR"/>
    <property type="match status" value="1"/>
</dbReference>
<dbReference type="Gene3D" id="1.10.10.60">
    <property type="entry name" value="Homeodomain-like"/>
    <property type="match status" value="2"/>
</dbReference>
<evidence type="ECO:0000256" key="2">
    <source>
        <dbReference type="ARBA" id="ARBA00023125"/>
    </source>
</evidence>
<dbReference type="OrthoDB" id="1699at2"/>
<dbReference type="InterPro" id="IPR001789">
    <property type="entry name" value="Sig_transdc_resp-reg_receiver"/>
</dbReference>
<dbReference type="InterPro" id="IPR018062">
    <property type="entry name" value="HTH_AraC-typ_CS"/>
</dbReference>
<dbReference type="PROSITE" id="PS50110">
    <property type="entry name" value="RESPONSE_REGULATORY"/>
    <property type="match status" value="1"/>
</dbReference>
<gene>
    <name evidence="7" type="ORF">DLJ74_16130</name>
</gene>
<dbReference type="InterPro" id="IPR009057">
    <property type="entry name" value="Homeodomain-like_sf"/>
</dbReference>
<evidence type="ECO:0008006" key="9">
    <source>
        <dbReference type="Google" id="ProtNLM"/>
    </source>
</evidence>
<evidence type="ECO:0000256" key="1">
    <source>
        <dbReference type="ARBA" id="ARBA00023015"/>
    </source>
</evidence>
<feature type="domain" description="Response regulatory" evidence="6">
    <location>
        <begin position="3"/>
        <end position="120"/>
    </location>
</feature>
<evidence type="ECO:0000256" key="4">
    <source>
        <dbReference type="PROSITE-ProRule" id="PRU00169"/>
    </source>
</evidence>
<protein>
    <recommendedName>
        <fullName evidence="9">DNA-binding response regulator</fullName>
    </recommendedName>
</protein>
<accession>A0A317KX97</accession>
<dbReference type="Pfam" id="PF12833">
    <property type="entry name" value="HTH_18"/>
    <property type="match status" value="1"/>
</dbReference>
<comment type="caution">
    <text evidence="7">The sequence shown here is derived from an EMBL/GenBank/DDBJ whole genome shotgun (WGS) entry which is preliminary data.</text>
</comment>
<dbReference type="RefSeq" id="WP_109985219.1">
    <property type="nucleotide sequence ID" value="NZ_QGTD01000017.1"/>
</dbReference>
<evidence type="ECO:0000313" key="8">
    <source>
        <dbReference type="Proteomes" id="UP000245624"/>
    </source>
</evidence>
<keyword evidence="1" id="KW-0805">Transcription regulation</keyword>
<dbReference type="CDD" id="cd17536">
    <property type="entry name" value="REC_YesN-like"/>
    <property type="match status" value="1"/>
</dbReference>
<dbReference type="InterPro" id="IPR018060">
    <property type="entry name" value="HTH_AraC"/>
</dbReference>
<dbReference type="GO" id="GO:0003700">
    <property type="term" value="F:DNA-binding transcription factor activity"/>
    <property type="evidence" value="ECO:0007669"/>
    <property type="project" value="InterPro"/>
</dbReference>
<evidence type="ECO:0000259" key="6">
    <source>
        <dbReference type="PROSITE" id="PS50110"/>
    </source>
</evidence>
<keyword evidence="2" id="KW-0238">DNA-binding</keyword>
<feature type="domain" description="HTH araC/xylS-type" evidence="5">
    <location>
        <begin position="402"/>
        <end position="499"/>
    </location>
</feature>
<dbReference type="Gene3D" id="3.40.50.2300">
    <property type="match status" value="1"/>
</dbReference>
<keyword evidence="3" id="KW-0804">Transcription</keyword>
<dbReference type="PANTHER" id="PTHR43280:SF10">
    <property type="entry name" value="REGULATORY PROTEIN POCR"/>
    <property type="match status" value="1"/>
</dbReference>
<organism evidence="7 8">
    <name type="scientific">Gracilibacillus dipsosauri</name>
    <dbReference type="NCBI Taxonomy" id="178340"/>
    <lineage>
        <taxon>Bacteria</taxon>
        <taxon>Bacillati</taxon>
        <taxon>Bacillota</taxon>
        <taxon>Bacilli</taxon>
        <taxon>Bacillales</taxon>
        <taxon>Bacillaceae</taxon>
        <taxon>Gracilibacillus</taxon>
    </lineage>
</organism>
<dbReference type="SMART" id="SM00342">
    <property type="entry name" value="HTH_ARAC"/>
    <property type="match status" value="1"/>
</dbReference>
<dbReference type="SMART" id="SM00448">
    <property type="entry name" value="REC"/>
    <property type="match status" value="1"/>
</dbReference>
<dbReference type="PROSITE" id="PS01124">
    <property type="entry name" value="HTH_ARAC_FAMILY_2"/>
    <property type="match status" value="1"/>
</dbReference>
<dbReference type="GO" id="GO:0000160">
    <property type="term" value="P:phosphorelay signal transduction system"/>
    <property type="evidence" value="ECO:0007669"/>
    <property type="project" value="InterPro"/>
</dbReference>
<dbReference type="InterPro" id="IPR041522">
    <property type="entry name" value="CdaR_GGDEF"/>
</dbReference>